<protein>
    <submittedName>
        <fullName evidence="1">ABC-type uncharacterized transport system substrate-binding protein</fullName>
    </submittedName>
</protein>
<organism evidence="1 2">
    <name type="scientific">Oceanibaculum indicum</name>
    <dbReference type="NCBI Taxonomy" id="526216"/>
    <lineage>
        <taxon>Bacteria</taxon>
        <taxon>Pseudomonadati</taxon>
        <taxon>Pseudomonadota</taxon>
        <taxon>Alphaproteobacteria</taxon>
        <taxon>Rhodospirillales</taxon>
        <taxon>Oceanibaculaceae</taxon>
        <taxon>Oceanibaculum</taxon>
    </lineage>
</organism>
<dbReference type="RefSeq" id="WP_008943690.1">
    <property type="nucleotide sequence ID" value="NZ_RBIG01000001.1"/>
</dbReference>
<dbReference type="EMBL" id="RBIG01000001">
    <property type="protein sequence ID" value="RKQ73292.1"/>
    <property type="molecule type" value="Genomic_DNA"/>
</dbReference>
<name>A0A420WR04_9PROT</name>
<proteinExistence type="predicted"/>
<dbReference type="OrthoDB" id="1679673at2"/>
<accession>A0A420WR04</accession>
<dbReference type="Pfam" id="PF06226">
    <property type="entry name" value="DUF1007"/>
    <property type="match status" value="1"/>
</dbReference>
<evidence type="ECO:0000313" key="1">
    <source>
        <dbReference type="EMBL" id="RKQ73292.1"/>
    </source>
</evidence>
<comment type="caution">
    <text evidence="1">The sequence shown here is derived from an EMBL/GenBank/DDBJ whole genome shotgun (WGS) entry which is preliminary data.</text>
</comment>
<gene>
    <name evidence="1" type="ORF">BCL74_1078</name>
</gene>
<sequence length="204" mass="22467">MTGRGQGLAVILLALVLLFAVPPRGAQSHPHVWIDAHATLHFDAGKLTALDVVWVFDDFFSSMMIEDFAAKDGKSFTRQGHADLESQVMLPMAEFGFFTHVSADGTLLKIEKIANFKASIEKGRVVFAFRALLPRAIDPRATALSVGLYDESYYVELLLDEWDPFRLAGEAVPACAIDMTEDMSRPLYYGAFFPRVATLSCTGS</sequence>
<dbReference type="InterPro" id="IPR010412">
    <property type="entry name" value="DUF1007"/>
</dbReference>
<evidence type="ECO:0000313" key="2">
    <source>
        <dbReference type="Proteomes" id="UP000277424"/>
    </source>
</evidence>
<dbReference type="AlphaFoldDB" id="A0A420WR04"/>
<reference evidence="1 2" key="1">
    <citation type="submission" date="2018-10" db="EMBL/GenBank/DDBJ databases">
        <title>Comparative analysis of microorganisms from saline springs in Andes Mountain Range, Colombia.</title>
        <authorList>
            <person name="Rubin E."/>
        </authorList>
    </citation>
    <scope>NUCLEOTIDE SEQUENCE [LARGE SCALE GENOMIC DNA]</scope>
    <source>
        <strain evidence="1 2">USBA 36</strain>
    </source>
</reference>
<dbReference type="Proteomes" id="UP000277424">
    <property type="component" value="Unassembled WGS sequence"/>
</dbReference>